<dbReference type="GO" id="GO:0005085">
    <property type="term" value="F:guanyl-nucleotide exchange factor activity"/>
    <property type="evidence" value="ECO:0007669"/>
    <property type="project" value="UniProtKB-KW"/>
</dbReference>
<organism evidence="5 6">
    <name type="scientific">Dendrothele bispora (strain CBS 962.96)</name>
    <dbReference type="NCBI Taxonomy" id="1314807"/>
    <lineage>
        <taxon>Eukaryota</taxon>
        <taxon>Fungi</taxon>
        <taxon>Dikarya</taxon>
        <taxon>Basidiomycota</taxon>
        <taxon>Agaricomycotina</taxon>
        <taxon>Agaricomycetes</taxon>
        <taxon>Agaricomycetidae</taxon>
        <taxon>Agaricales</taxon>
        <taxon>Agaricales incertae sedis</taxon>
        <taxon>Dendrothele</taxon>
    </lineage>
</organism>
<comment type="similarity">
    <text evidence="1">Belongs to the synembryn family.</text>
</comment>
<dbReference type="PANTHER" id="PTHR12425:SF5">
    <property type="entry name" value="SYNEMBRYN"/>
    <property type="match status" value="1"/>
</dbReference>
<dbReference type="InterPro" id="IPR019318">
    <property type="entry name" value="Gua_nucleotide_exch_fac_Ric8"/>
</dbReference>
<evidence type="ECO:0000256" key="2">
    <source>
        <dbReference type="ARBA" id="ARBA00022658"/>
    </source>
</evidence>
<feature type="compositionally biased region" description="Polar residues" evidence="4">
    <location>
        <begin position="467"/>
        <end position="480"/>
    </location>
</feature>
<dbReference type="Pfam" id="PF10165">
    <property type="entry name" value="Ric8"/>
    <property type="match status" value="1"/>
</dbReference>
<dbReference type="GO" id="GO:0005737">
    <property type="term" value="C:cytoplasm"/>
    <property type="evidence" value="ECO:0007669"/>
    <property type="project" value="TreeGrafter"/>
</dbReference>
<dbReference type="GO" id="GO:0007186">
    <property type="term" value="P:G protein-coupled receptor signaling pathway"/>
    <property type="evidence" value="ECO:0007669"/>
    <property type="project" value="TreeGrafter"/>
</dbReference>
<evidence type="ECO:0000313" key="5">
    <source>
        <dbReference type="EMBL" id="THU88681.1"/>
    </source>
</evidence>
<keyword evidence="3" id="KW-0143">Chaperone</keyword>
<dbReference type="PANTHER" id="PTHR12425">
    <property type="entry name" value="SYNEMBRYN"/>
    <property type="match status" value="1"/>
</dbReference>
<dbReference type="AlphaFoldDB" id="A0A4S8LI75"/>
<dbReference type="OrthoDB" id="5585685at2759"/>
<reference evidence="5 6" key="1">
    <citation type="journal article" date="2019" name="Nat. Ecol. Evol.">
        <title>Megaphylogeny resolves global patterns of mushroom evolution.</title>
        <authorList>
            <person name="Varga T."/>
            <person name="Krizsan K."/>
            <person name="Foldi C."/>
            <person name="Dima B."/>
            <person name="Sanchez-Garcia M."/>
            <person name="Sanchez-Ramirez S."/>
            <person name="Szollosi G.J."/>
            <person name="Szarkandi J.G."/>
            <person name="Papp V."/>
            <person name="Albert L."/>
            <person name="Andreopoulos W."/>
            <person name="Angelini C."/>
            <person name="Antonin V."/>
            <person name="Barry K.W."/>
            <person name="Bougher N.L."/>
            <person name="Buchanan P."/>
            <person name="Buyck B."/>
            <person name="Bense V."/>
            <person name="Catcheside P."/>
            <person name="Chovatia M."/>
            <person name="Cooper J."/>
            <person name="Damon W."/>
            <person name="Desjardin D."/>
            <person name="Finy P."/>
            <person name="Geml J."/>
            <person name="Haridas S."/>
            <person name="Hughes K."/>
            <person name="Justo A."/>
            <person name="Karasinski D."/>
            <person name="Kautmanova I."/>
            <person name="Kiss B."/>
            <person name="Kocsube S."/>
            <person name="Kotiranta H."/>
            <person name="LaButti K.M."/>
            <person name="Lechner B.E."/>
            <person name="Liimatainen K."/>
            <person name="Lipzen A."/>
            <person name="Lukacs Z."/>
            <person name="Mihaltcheva S."/>
            <person name="Morgado L.N."/>
            <person name="Niskanen T."/>
            <person name="Noordeloos M.E."/>
            <person name="Ohm R.A."/>
            <person name="Ortiz-Santana B."/>
            <person name="Ovrebo C."/>
            <person name="Racz N."/>
            <person name="Riley R."/>
            <person name="Savchenko A."/>
            <person name="Shiryaev A."/>
            <person name="Soop K."/>
            <person name="Spirin V."/>
            <person name="Szebenyi C."/>
            <person name="Tomsovsky M."/>
            <person name="Tulloss R.E."/>
            <person name="Uehling J."/>
            <person name="Grigoriev I.V."/>
            <person name="Vagvolgyi C."/>
            <person name="Papp T."/>
            <person name="Martin F.M."/>
            <person name="Miettinen O."/>
            <person name="Hibbett D.S."/>
            <person name="Nagy L.G."/>
        </authorList>
    </citation>
    <scope>NUCLEOTIDE SEQUENCE [LARGE SCALE GENOMIC DNA]</scope>
    <source>
        <strain evidence="5 6">CBS 962.96</strain>
    </source>
</reference>
<sequence length="559" mass="61804">MASILSAYLSLSSSSQEVQQVLQSVIDAPSSSFDPSIRAQLIEALLEDLQSAFSSDASRSRLSQQDSAKALLTVKMLGRSPSGSEQLQKPTTFSTLLSLTKSLIERDDNNAASEALRCIANTMVLFEDARVTFISPEVNGGEIAIIMLNETTDPNLIFVLSRLLFFVTVSQNPFVQSLVEDQRQDGRTAVDVIASKLELDSLMEESKLERDAMSELLKFAFNLLLHYPKMVQSEPQVLAKDDVKVLGDFWNSKLDGRVALKILPPLLKIYYALPSTSSVPLDAPLTNVIHNLITIPVSPSLRPIWFGQGGGHADVLKRTRDILDASFSLFFPSNSSPDDQKIRESFKQALRFTSIPLDTSPNDLLTPLVVLCTHLCLANEECKNRIKKWIIPDNLDRTHPLDERTDFLGKCLRMLGSVYHTTLKNAVGEMLFVVSDQDPTTMSTLFGYGHVAGFLFEKDFKSPPPSNTATSVPSASAQTSADHREVNPITGTFVTEESKGKSPGDDMTPEEKEREMEKLFVLFDRLEKTGSLPPDQNPMRKIIQQSMQQDGNPGSSNDD</sequence>
<name>A0A4S8LI75_DENBC</name>
<accession>A0A4S8LI75</accession>
<keyword evidence="6" id="KW-1185">Reference proteome</keyword>
<evidence type="ECO:0000256" key="3">
    <source>
        <dbReference type="ARBA" id="ARBA00023186"/>
    </source>
</evidence>
<feature type="region of interest" description="Disordered" evidence="4">
    <location>
        <begin position="463"/>
        <end position="515"/>
    </location>
</feature>
<evidence type="ECO:0000313" key="6">
    <source>
        <dbReference type="Proteomes" id="UP000297245"/>
    </source>
</evidence>
<gene>
    <name evidence="5" type="ORF">K435DRAFT_842101</name>
</gene>
<protein>
    <recommendedName>
        <fullName evidence="7">Guanine nucleotide exchange factor</fullName>
    </recommendedName>
</protein>
<evidence type="ECO:0008006" key="7">
    <source>
        <dbReference type="Google" id="ProtNLM"/>
    </source>
</evidence>
<evidence type="ECO:0000256" key="1">
    <source>
        <dbReference type="ARBA" id="ARBA00009049"/>
    </source>
</evidence>
<feature type="compositionally biased region" description="Polar residues" evidence="4">
    <location>
        <begin position="543"/>
        <end position="559"/>
    </location>
</feature>
<dbReference type="Proteomes" id="UP000297245">
    <property type="component" value="Unassembled WGS sequence"/>
</dbReference>
<feature type="compositionally biased region" description="Basic and acidic residues" evidence="4">
    <location>
        <begin position="496"/>
        <end position="515"/>
    </location>
</feature>
<proteinExistence type="inferred from homology"/>
<feature type="region of interest" description="Disordered" evidence="4">
    <location>
        <begin position="527"/>
        <end position="559"/>
    </location>
</feature>
<dbReference type="EMBL" id="ML179400">
    <property type="protein sequence ID" value="THU88681.1"/>
    <property type="molecule type" value="Genomic_DNA"/>
</dbReference>
<dbReference type="GO" id="GO:0001965">
    <property type="term" value="F:G-protein alpha-subunit binding"/>
    <property type="evidence" value="ECO:0007669"/>
    <property type="project" value="TreeGrafter"/>
</dbReference>
<evidence type="ECO:0000256" key="4">
    <source>
        <dbReference type="SAM" id="MobiDB-lite"/>
    </source>
</evidence>
<keyword evidence="2" id="KW-0344">Guanine-nucleotide releasing factor</keyword>